<organism evidence="2 3">
    <name type="scientific">Austropuccinia psidii MF-1</name>
    <dbReference type="NCBI Taxonomy" id="1389203"/>
    <lineage>
        <taxon>Eukaryota</taxon>
        <taxon>Fungi</taxon>
        <taxon>Dikarya</taxon>
        <taxon>Basidiomycota</taxon>
        <taxon>Pucciniomycotina</taxon>
        <taxon>Pucciniomycetes</taxon>
        <taxon>Pucciniales</taxon>
        <taxon>Sphaerophragmiaceae</taxon>
        <taxon>Austropuccinia</taxon>
    </lineage>
</organism>
<proteinExistence type="predicted"/>
<name>A0A9Q3IKI8_9BASI</name>
<keyword evidence="3" id="KW-1185">Reference proteome</keyword>
<sequence length="102" mass="11911">MWKKTGTLPEKKVHRAMFQRRYINAIEYIVTKAKVGRTWKKLDIRSPRKAVIKKDKPREPLNPNTTNTHEQRKCHKCSGNGQLSNNCLKQAKINQIVEKEGK</sequence>
<accession>A0A9Q3IKI8</accession>
<protein>
    <submittedName>
        <fullName evidence="2">Uncharacterized protein</fullName>
    </submittedName>
</protein>
<evidence type="ECO:0000313" key="3">
    <source>
        <dbReference type="Proteomes" id="UP000765509"/>
    </source>
</evidence>
<dbReference type="EMBL" id="AVOT02049026">
    <property type="protein sequence ID" value="MBW0544212.1"/>
    <property type="molecule type" value="Genomic_DNA"/>
</dbReference>
<feature type="region of interest" description="Disordered" evidence="1">
    <location>
        <begin position="55"/>
        <end position="81"/>
    </location>
</feature>
<dbReference type="OrthoDB" id="10065209at2759"/>
<comment type="caution">
    <text evidence="2">The sequence shown here is derived from an EMBL/GenBank/DDBJ whole genome shotgun (WGS) entry which is preliminary data.</text>
</comment>
<evidence type="ECO:0000256" key="1">
    <source>
        <dbReference type="SAM" id="MobiDB-lite"/>
    </source>
</evidence>
<gene>
    <name evidence="2" type="ORF">O181_083927</name>
</gene>
<reference evidence="2" key="1">
    <citation type="submission" date="2021-03" db="EMBL/GenBank/DDBJ databases">
        <title>Draft genome sequence of rust myrtle Austropuccinia psidii MF-1, a brazilian biotype.</title>
        <authorList>
            <person name="Quecine M.C."/>
            <person name="Pachon D.M.R."/>
            <person name="Bonatelli M.L."/>
            <person name="Correr F.H."/>
            <person name="Franceschini L.M."/>
            <person name="Leite T.F."/>
            <person name="Margarido G.R.A."/>
            <person name="Almeida C.A."/>
            <person name="Ferrarezi J.A."/>
            <person name="Labate C.A."/>
        </authorList>
    </citation>
    <scope>NUCLEOTIDE SEQUENCE</scope>
    <source>
        <strain evidence="2">MF-1</strain>
    </source>
</reference>
<dbReference type="Proteomes" id="UP000765509">
    <property type="component" value="Unassembled WGS sequence"/>
</dbReference>
<evidence type="ECO:0000313" key="2">
    <source>
        <dbReference type="EMBL" id="MBW0544212.1"/>
    </source>
</evidence>
<dbReference type="AlphaFoldDB" id="A0A9Q3IKI8"/>